<gene>
    <name evidence="1" type="ORF">METSCH_D03610</name>
</gene>
<evidence type="ECO:0000313" key="2">
    <source>
        <dbReference type="Proteomes" id="UP000292447"/>
    </source>
</evidence>
<sequence>MPRQRYYNALSDTASVVTERLSIFEDAPESPSSWKFVNALESPLKPRNLEARLQACHINEAASSQAATEPFLRSFPPLPKAPKTQLKPKRIIETFPARHATVIRHRTPKRPYISRAVSIQLTHSNHQQFELLRRSLLVGRVSQAAVSSYTFASNPLIAPKGTKASDSLKIKVLCPSEDEILALKVHRNKIQSVRELTDIVSIKLNVRYCMRPDDIECSLVFSDKSLSSVNLDSGSMNIPLEEYVMEYIETKPKICIEARLKANRPRPGDVSTDE</sequence>
<accession>A0A4V1AEI1</accession>
<proteinExistence type="predicted"/>
<reference evidence="2" key="1">
    <citation type="submission" date="2019-03" db="EMBL/GenBank/DDBJ databases">
        <title>Snf2 controls pulcherriminic acid biosynthesis and connects pigmentation and antifungal activity of the yeast Metschnikowia pulcherrima.</title>
        <authorList>
            <person name="Gore-Lloyd D."/>
            <person name="Sumann I."/>
            <person name="Brachmann A.O."/>
            <person name="Schneeberger K."/>
            <person name="Ortiz-Merino R.A."/>
            <person name="Moreno-Beltran M."/>
            <person name="Schlaefli M."/>
            <person name="Kirner P."/>
            <person name="Santos Kron A."/>
            <person name="Wolfe K.H."/>
            <person name="Piel J."/>
            <person name="Ahrens C.H."/>
            <person name="Henk D."/>
            <person name="Freimoser F.M."/>
        </authorList>
    </citation>
    <scope>NUCLEOTIDE SEQUENCE [LARGE SCALE GENOMIC DNA]</scope>
    <source>
        <strain evidence="2">APC 1.2</strain>
    </source>
</reference>
<dbReference type="Proteomes" id="UP000292447">
    <property type="component" value="Chromosome IV"/>
</dbReference>
<dbReference type="AlphaFoldDB" id="A0A4V1AEI1"/>
<name>A0A4V1AEI1_9ASCO</name>
<evidence type="ECO:0000313" key="1">
    <source>
        <dbReference type="EMBL" id="QBM89293.1"/>
    </source>
</evidence>
<dbReference type="EMBL" id="CP034459">
    <property type="protein sequence ID" value="QBM89293.1"/>
    <property type="molecule type" value="Genomic_DNA"/>
</dbReference>
<keyword evidence="2" id="KW-1185">Reference proteome</keyword>
<organism evidence="1 2">
    <name type="scientific">Metschnikowia aff. pulcherrima</name>
    <dbReference type="NCBI Taxonomy" id="2163413"/>
    <lineage>
        <taxon>Eukaryota</taxon>
        <taxon>Fungi</taxon>
        <taxon>Dikarya</taxon>
        <taxon>Ascomycota</taxon>
        <taxon>Saccharomycotina</taxon>
        <taxon>Pichiomycetes</taxon>
        <taxon>Metschnikowiaceae</taxon>
        <taxon>Metschnikowia</taxon>
    </lineage>
</organism>
<protein>
    <submittedName>
        <fullName evidence="1">Uncharacterized protein</fullName>
    </submittedName>
</protein>